<evidence type="ECO:0000259" key="10">
    <source>
        <dbReference type="Pfam" id="PF01618"/>
    </source>
</evidence>
<keyword evidence="5 8" id="KW-0472">Membrane</keyword>
<gene>
    <name evidence="11" type="ORF">H5P27_05665</name>
</gene>
<feature type="coiled-coil region" evidence="7">
    <location>
        <begin position="30"/>
        <end position="82"/>
    </location>
</feature>
<dbReference type="RefSeq" id="WP_185659400.1">
    <property type="nucleotide sequence ID" value="NZ_CAWPOO010000006.1"/>
</dbReference>
<evidence type="ECO:0000256" key="5">
    <source>
        <dbReference type="ARBA" id="ARBA00023136"/>
    </source>
</evidence>
<dbReference type="Proteomes" id="UP000526501">
    <property type="component" value="Unassembled WGS sequence"/>
</dbReference>
<name>A0A7X1E7A1_9BACT</name>
<keyword evidence="6" id="KW-0653">Protein transport</keyword>
<dbReference type="PIRSF" id="PIRSF037714">
    <property type="entry name" value="TolR"/>
    <property type="match status" value="1"/>
</dbReference>
<keyword evidence="7" id="KW-0175">Coiled coil</keyword>
<evidence type="ECO:0000256" key="4">
    <source>
        <dbReference type="ARBA" id="ARBA00022989"/>
    </source>
</evidence>
<feature type="domain" description="MotA/TolQ/ExbB proton channel" evidence="10">
    <location>
        <begin position="333"/>
        <end position="451"/>
    </location>
</feature>
<evidence type="ECO:0000313" key="12">
    <source>
        <dbReference type="Proteomes" id="UP000526501"/>
    </source>
</evidence>
<keyword evidence="3 8" id="KW-0812">Transmembrane</keyword>
<evidence type="ECO:0000256" key="8">
    <source>
        <dbReference type="SAM" id="Phobius"/>
    </source>
</evidence>
<organism evidence="11 12">
    <name type="scientific">Pelagicoccus albus</name>
    <dbReference type="NCBI Taxonomy" id="415222"/>
    <lineage>
        <taxon>Bacteria</taxon>
        <taxon>Pseudomonadati</taxon>
        <taxon>Verrucomicrobiota</taxon>
        <taxon>Opitutia</taxon>
        <taxon>Puniceicoccales</taxon>
        <taxon>Pelagicoccaceae</taxon>
        <taxon>Pelagicoccus</taxon>
    </lineage>
</organism>
<dbReference type="GO" id="GO:0005886">
    <property type="term" value="C:plasma membrane"/>
    <property type="evidence" value="ECO:0007669"/>
    <property type="project" value="UniProtKB-SubCell"/>
</dbReference>
<feature type="transmembrane region" description="Helical" evidence="8">
    <location>
        <begin position="274"/>
        <end position="295"/>
    </location>
</feature>
<dbReference type="PANTHER" id="PTHR30625:SF11">
    <property type="entry name" value="MOTA_TOLQ_EXBB PROTON CHANNEL DOMAIN-CONTAINING PROTEIN"/>
    <property type="match status" value="1"/>
</dbReference>
<dbReference type="InterPro" id="IPR017270">
    <property type="entry name" value="MotA/TolQ/ExbB-rel"/>
</dbReference>
<evidence type="ECO:0000256" key="3">
    <source>
        <dbReference type="ARBA" id="ARBA00022692"/>
    </source>
</evidence>
<comment type="caution">
    <text evidence="11">The sequence shown here is derived from an EMBL/GenBank/DDBJ whole genome shotgun (WGS) entry which is preliminary data.</text>
</comment>
<dbReference type="InterPro" id="IPR002898">
    <property type="entry name" value="MotA_ExbB_proton_chnl"/>
</dbReference>
<evidence type="ECO:0000256" key="6">
    <source>
        <dbReference type="RuleBase" id="RU004057"/>
    </source>
</evidence>
<evidence type="ECO:0000313" key="11">
    <source>
        <dbReference type="EMBL" id="MBC2605525.1"/>
    </source>
</evidence>
<dbReference type="InterPro" id="IPR050790">
    <property type="entry name" value="ExbB/TolQ_transport"/>
</dbReference>
<evidence type="ECO:0000256" key="1">
    <source>
        <dbReference type="ARBA" id="ARBA00004651"/>
    </source>
</evidence>
<keyword evidence="4 8" id="KW-1133">Transmembrane helix</keyword>
<dbReference type="PANTHER" id="PTHR30625">
    <property type="entry name" value="PROTEIN TOLQ"/>
    <property type="match status" value="1"/>
</dbReference>
<feature type="transmembrane region" description="Helical" evidence="8">
    <location>
        <begin position="370"/>
        <end position="394"/>
    </location>
</feature>
<dbReference type="Pfam" id="PF01618">
    <property type="entry name" value="MotA_ExbB"/>
    <property type="match status" value="1"/>
</dbReference>
<keyword evidence="2" id="KW-1003">Cell membrane</keyword>
<feature type="transmembrane region" description="Helical" evidence="8">
    <location>
        <begin position="414"/>
        <end position="439"/>
    </location>
</feature>
<comment type="subcellular location">
    <subcellularLocation>
        <location evidence="1">Cell membrane</location>
        <topology evidence="1">Multi-pass membrane protein</topology>
    </subcellularLocation>
    <subcellularLocation>
        <location evidence="6">Membrane</location>
        <topology evidence="6">Multi-pass membrane protein</topology>
    </subcellularLocation>
</comment>
<reference evidence="11 12" key="1">
    <citation type="submission" date="2020-07" db="EMBL/GenBank/DDBJ databases">
        <authorList>
            <person name="Feng X."/>
        </authorList>
    </citation>
    <scope>NUCLEOTIDE SEQUENCE [LARGE SCALE GENOMIC DNA]</scope>
    <source>
        <strain evidence="11 12">JCM23202</strain>
    </source>
</reference>
<keyword evidence="9" id="KW-0732">Signal</keyword>
<evidence type="ECO:0000256" key="2">
    <source>
        <dbReference type="ARBA" id="ARBA00022475"/>
    </source>
</evidence>
<dbReference type="AlphaFoldDB" id="A0A7X1E7A1"/>
<feature type="signal peptide" evidence="9">
    <location>
        <begin position="1"/>
        <end position="22"/>
    </location>
</feature>
<dbReference type="EMBL" id="JACHVC010000006">
    <property type="protein sequence ID" value="MBC2605525.1"/>
    <property type="molecule type" value="Genomic_DNA"/>
</dbReference>
<proteinExistence type="inferred from homology"/>
<accession>A0A7X1E7A1</accession>
<protein>
    <submittedName>
        <fullName evidence="11">MotA/TolQ/ExbB proton channel family protein</fullName>
    </submittedName>
</protein>
<keyword evidence="6" id="KW-0813">Transport</keyword>
<feature type="chain" id="PRO_5031138983" evidence="9">
    <location>
        <begin position="23"/>
        <end position="465"/>
    </location>
</feature>
<comment type="similarity">
    <text evidence="6">Belongs to the exbB/tolQ family.</text>
</comment>
<evidence type="ECO:0000256" key="7">
    <source>
        <dbReference type="SAM" id="Coils"/>
    </source>
</evidence>
<dbReference type="GO" id="GO:0017038">
    <property type="term" value="P:protein import"/>
    <property type="evidence" value="ECO:0007669"/>
    <property type="project" value="TreeGrafter"/>
</dbReference>
<evidence type="ECO:0000256" key="9">
    <source>
        <dbReference type="SAM" id="SignalP"/>
    </source>
</evidence>
<keyword evidence="12" id="KW-1185">Reference proteome</keyword>
<sequence>MKTLKFTTIALAALLAVGTANAQKTFAQVAEEAKADLVAAEQELADLRETIANEKIPLSNELTRLESQVLEFRKERDEMKSTRDSSDLRLDDLRKKVKLRSDENIYLRNTMGAYVKQFSTRIHAAELQDYKEIADTAEHLAENETASDSEKFTAQLAVIKASLGRIRNVMGGTTIQGDALGKNGLQVSGTFVLAGPFAYFGDGGENIGFAEGDHTNIGFPLVVSRGVPEPVVATISSLTANGEGFLPVDPTEGDALKIALVSESLIEHIKKGGIVMVPLLGMFFVAILLSVLKFFEIKSVKSPKAGTLQRILDSLNSGNKQQALEAANSVDGPFGDLLVAGVEHADQDKELLEEVLYERLLAAQPKLERFIAFIALTAAASPLLGLLGTVTGMIDTFKAITVFGTGDPATLSDGISVALITTEYGLIVAIPCLLCQALLSRIAKGKLGEMEQASVAFVNGLNGKK</sequence>